<accession>A0A9J5ZLG0</accession>
<sequence length="110" mass="12403">MEPAQCEFELVDSNASIEYWMEKPKKIIKILIDKAREVSLPLCKFQRSFLEAFLRSTNQVSSSYSATVATSFVFFHCFVLSEAHRSLRNFINLSGGVSGIKSALLKGEFS</sequence>
<dbReference type="Proteomes" id="UP000824120">
    <property type="component" value="Chromosome 4"/>
</dbReference>
<keyword evidence="2" id="KW-1185">Reference proteome</keyword>
<dbReference type="AlphaFoldDB" id="A0A9J5ZLG0"/>
<proteinExistence type="predicted"/>
<gene>
    <name evidence="1" type="ORF">H5410_024223</name>
</gene>
<protein>
    <submittedName>
        <fullName evidence="1">Uncharacterized protein</fullName>
    </submittedName>
</protein>
<evidence type="ECO:0000313" key="1">
    <source>
        <dbReference type="EMBL" id="KAG5612942.1"/>
    </source>
</evidence>
<organism evidence="1 2">
    <name type="scientific">Solanum commersonii</name>
    <name type="common">Commerson's wild potato</name>
    <name type="synonym">Commerson's nightshade</name>
    <dbReference type="NCBI Taxonomy" id="4109"/>
    <lineage>
        <taxon>Eukaryota</taxon>
        <taxon>Viridiplantae</taxon>
        <taxon>Streptophyta</taxon>
        <taxon>Embryophyta</taxon>
        <taxon>Tracheophyta</taxon>
        <taxon>Spermatophyta</taxon>
        <taxon>Magnoliopsida</taxon>
        <taxon>eudicotyledons</taxon>
        <taxon>Gunneridae</taxon>
        <taxon>Pentapetalae</taxon>
        <taxon>asterids</taxon>
        <taxon>lamiids</taxon>
        <taxon>Solanales</taxon>
        <taxon>Solanaceae</taxon>
        <taxon>Solanoideae</taxon>
        <taxon>Solaneae</taxon>
        <taxon>Solanum</taxon>
    </lineage>
</organism>
<dbReference type="EMBL" id="JACXVP010000004">
    <property type="protein sequence ID" value="KAG5612942.1"/>
    <property type="molecule type" value="Genomic_DNA"/>
</dbReference>
<reference evidence="1 2" key="1">
    <citation type="submission" date="2020-09" db="EMBL/GenBank/DDBJ databases">
        <title>De no assembly of potato wild relative species, Solanum commersonii.</title>
        <authorList>
            <person name="Cho K."/>
        </authorList>
    </citation>
    <scope>NUCLEOTIDE SEQUENCE [LARGE SCALE GENOMIC DNA]</scope>
    <source>
        <strain evidence="1">LZ3.2</strain>
        <tissue evidence="1">Leaf</tissue>
    </source>
</reference>
<comment type="caution">
    <text evidence="1">The sequence shown here is derived from an EMBL/GenBank/DDBJ whole genome shotgun (WGS) entry which is preliminary data.</text>
</comment>
<evidence type="ECO:0000313" key="2">
    <source>
        <dbReference type="Proteomes" id="UP000824120"/>
    </source>
</evidence>
<name>A0A9J5ZLG0_SOLCO</name>